<accession>A0ABD2YKG0</accession>
<evidence type="ECO:0000256" key="4">
    <source>
        <dbReference type="ARBA" id="ARBA00022833"/>
    </source>
</evidence>
<dbReference type="EMBL" id="JBJUIK010000013">
    <property type="protein sequence ID" value="KAL3507884.1"/>
    <property type="molecule type" value="Genomic_DNA"/>
</dbReference>
<feature type="domain" description="Oberon-like PHD finger" evidence="6">
    <location>
        <begin position="156"/>
        <end position="281"/>
    </location>
</feature>
<evidence type="ECO:0000313" key="10">
    <source>
        <dbReference type="Proteomes" id="UP001630127"/>
    </source>
</evidence>
<evidence type="ECO:0000256" key="1">
    <source>
        <dbReference type="ARBA" id="ARBA00004123"/>
    </source>
</evidence>
<dbReference type="PANTHER" id="PTHR33345:SF6">
    <property type="entry name" value="OS03G0747200 PROTEIN"/>
    <property type="match status" value="1"/>
</dbReference>
<sequence>MEIDSPDGSSGSISGTQEENGFRLYPVAVGDYGEGLPYAPSDWPNPGDNWVWRVGKRIASSGHFLDRYLYPPKHLQDSHRKKNGLASKQSVEQFVRSKFPNADVIAFFASFSWKIPAKPLRLFEMTDDKEDIAPSKEIEETSVSDSPMGDLACKAGNRSCIALESSSGVMFCDICCSEPGFCRACCCILCCKTISTSHVGYSYIRCEALVKGFTCGHVAHINCALRAYMAGTVGGTIGLDAEYYCRRCDSRLDLVSHVRKLLKTCESINSRNDIERILSVGISILRNSQRASGKQLLHHISFVMAKLRSGAELEDVWKKEDTYEVTQENGALELKNHNEPPENGTFSTSLMSSIFDHRVETLVLEDEIDQILLALKKSQESEYRLAEETLYVQKNYIQDLYQQLEHERCELSRRAPSADADALLDPFLSKVNHLKQEMTKLKDMKEVAKGFGRTPKRILKEHFNLETEN</sequence>
<feature type="domain" description="DUF7615" evidence="8">
    <location>
        <begin position="357"/>
        <end position="462"/>
    </location>
</feature>
<dbReference type="GO" id="GO:0008270">
    <property type="term" value="F:zinc ion binding"/>
    <property type="evidence" value="ECO:0007669"/>
    <property type="project" value="UniProtKB-KW"/>
</dbReference>
<evidence type="ECO:0000313" key="9">
    <source>
        <dbReference type="EMBL" id="KAL3507884.1"/>
    </source>
</evidence>
<dbReference type="Pfam" id="PF24590">
    <property type="entry name" value="DUF7615"/>
    <property type="match status" value="1"/>
</dbReference>
<dbReference type="PANTHER" id="PTHR33345">
    <property type="entry name" value="ADAPTER PROTEIN, PUTATIVE-RELATED"/>
    <property type="match status" value="1"/>
</dbReference>
<evidence type="ECO:0000256" key="2">
    <source>
        <dbReference type="ARBA" id="ARBA00022723"/>
    </source>
</evidence>
<keyword evidence="5" id="KW-0539">Nucleus</keyword>
<dbReference type="Pfam" id="PF23299">
    <property type="entry name" value="DUF7081"/>
    <property type="match status" value="1"/>
</dbReference>
<gene>
    <name evidence="9" type="ORF">ACH5RR_033266</name>
</gene>
<keyword evidence="2" id="KW-0479">Metal-binding</keyword>
<keyword evidence="10" id="KW-1185">Reference proteome</keyword>
<keyword evidence="4" id="KW-0862">Zinc</keyword>
<evidence type="ECO:0000259" key="7">
    <source>
        <dbReference type="Pfam" id="PF23299"/>
    </source>
</evidence>
<dbReference type="InterPro" id="IPR032881">
    <property type="entry name" value="Oberon-like_PHD"/>
</dbReference>
<protein>
    <recommendedName>
        <fullName evidence="11">Oberon PHD finger domain-containing protein</fullName>
    </recommendedName>
</protein>
<dbReference type="GO" id="GO:0005634">
    <property type="term" value="C:nucleus"/>
    <property type="evidence" value="ECO:0007669"/>
    <property type="project" value="UniProtKB-SubCell"/>
</dbReference>
<name>A0ABD2YKG0_9GENT</name>
<dbReference type="InterPro" id="IPR056034">
    <property type="entry name" value="DUF7615"/>
</dbReference>
<comment type="caution">
    <text evidence="9">The sequence shown here is derived from an EMBL/GenBank/DDBJ whole genome shotgun (WGS) entry which is preliminary data.</text>
</comment>
<comment type="subcellular location">
    <subcellularLocation>
        <location evidence="1">Nucleus</location>
    </subcellularLocation>
</comment>
<reference evidence="9 10" key="1">
    <citation type="submission" date="2024-11" db="EMBL/GenBank/DDBJ databases">
        <title>A near-complete genome assembly of Cinchona calisaya.</title>
        <authorList>
            <person name="Lian D.C."/>
            <person name="Zhao X.W."/>
            <person name="Wei L."/>
        </authorList>
    </citation>
    <scope>NUCLEOTIDE SEQUENCE [LARGE SCALE GENOMIC DNA]</scope>
    <source>
        <tissue evidence="9">Nenye</tissue>
    </source>
</reference>
<evidence type="ECO:0000256" key="5">
    <source>
        <dbReference type="ARBA" id="ARBA00023242"/>
    </source>
</evidence>
<proteinExistence type="predicted"/>
<evidence type="ECO:0008006" key="11">
    <source>
        <dbReference type="Google" id="ProtNLM"/>
    </source>
</evidence>
<evidence type="ECO:0000259" key="6">
    <source>
        <dbReference type="Pfam" id="PF07227"/>
    </source>
</evidence>
<keyword evidence="3" id="KW-0863">Zinc-finger</keyword>
<feature type="domain" description="DUF7081" evidence="7">
    <location>
        <begin position="26"/>
        <end position="117"/>
    </location>
</feature>
<evidence type="ECO:0000256" key="3">
    <source>
        <dbReference type="ARBA" id="ARBA00022771"/>
    </source>
</evidence>
<evidence type="ECO:0000259" key="8">
    <source>
        <dbReference type="Pfam" id="PF24590"/>
    </source>
</evidence>
<dbReference type="Proteomes" id="UP001630127">
    <property type="component" value="Unassembled WGS sequence"/>
</dbReference>
<dbReference type="Pfam" id="PF07227">
    <property type="entry name" value="PHD_Oberon"/>
    <property type="match status" value="1"/>
</dbReference>
<organism evidence="9 10">
    <name type="scientific">Cinchona calisaya</name>
    <dbReference type="NCBI Taxonomy" id="153742"/>
    <lineage>
        <taxon>Eukaryota</taxon>
        <taxon>Viridiplantae</taxon>
        <taxon>Streptophyta</taxon>
        <taxon>Embryophyta</taxon>
        <taxon>Tracheophyta</taxon>
        <taxon>Spermatophyta</taxon>
        <taxon>Magnoliopsida</taxon>
        <taxon>eudicotyledons</taxon>
        <taxon>Gunneridae</taxon>
        <taxon>Pentapetalae</taxon>
        <taxon>asterids</taxon>
        <taxon>lamiids</taxon>
        <taxon>Gentianales</taxon>
        <taxon>Rubiaceae</taxon>
        <taxon>Cinchonoideae</taxon>
        <taxon>Cinchoneae</taxon>
        <taxon>Cinchona</taxon>
    </lineage>
</organism>
<dbReference type="InterPro" id="IPR055508">
    <property type="entry name" value="DUF7081"/>
</dbReference>
<dbReference type="AlphaFoldDB" id="A0ABD2YKG0"/>